<dbReference type="Proteomes" id="UP000661006">
    <property type="component" value="Unassembled WGS sequence"/>
</dbReference>
<evidence type="ECO:0000313" key="5">
    <source>
        <dbReference type="Proteomes" id="UP001156613"/>
    </source>
</evidence>
<reference evidence="2" key="5">
    <citation type="submission" date="2023-01" db="EMBL/GenBank/DDBJ databases">
        <title>Draft genome sequence of Gluconobacter japonicus strain NBRC 3271.</title>
        <authorList>
            <person name="Sun Q."/>
            <person name="Mori K."/>
        </authorList>
    </citation>
    <scope>NUCLEOTIDE SEQUENCE</scope>
    <source>
        <strain evidence="2">NBRC 3271</strain>
    </source>
</reference>
<evidence type="ECO:0000313" key="2">
    <source>
        <dbReference type="EMBL" id="GLQ60649.1"/>
    </source>
</evidence>
<dbReference type="Proteomes" id="UP001156613">
    <property type="component" value="Unassembled WGS sequence"/>
</dbReference>
<reference evidence="2" key="1">
    <citation type="journal article" date="2014" name="Int. J. Syst. Evol. Microbiol.">
        <title>Complete genome of a new Firmicutes species belonging to the dominant human colonic microbiota ('Ruminococcus bicirculans') reveals two chromosomes and a selective capacity to utilize plant glucans.</title>
        <authorList>
            <consortium name="NISC Comparative Sequencing Program"/>
            <person name="Wegmann U."/>
            <person name="Louis P."/>
            <person name="Goesmann A."/>
            <person name="Henrissat B."/>
            <person name="Duncan S.H."/>
            <person name="Flint H.J."/>
        </authorList>
    </citation>
    <scope>NUCLEOTIDE SEQUENCE</scope>
    <source>
        <strain evidence="2">NBRC 3271</strain>
    </source>
</reference>
<feature type="transmembrane region" description="Helical" evidence="1">
    <location>
        <begin position="6"/>
        <end position="23"/>
    </location>
</feature>
<reference evidence="3" key="4">
    <citation type="submission" date="2020-11" db="EMBL/GenBank/DDBJ databases">
        <title>Description of novel Gluconobacter species.</title>
        <authorList>
            <person name="Cleenwerck I."/>
            <person name="Cnockaert M."/>
            <person name="Borremans W."/>
            <person name="Wieme A.D."/>
            <person name="De Vuyst L."/>
            <person name="Vandamme P."/>
        </authorList>
    </citation>
    <scope>NUCLEOTIDE SEQUENCE</scope>
    <source>
        <strain evidence="3">R71697</strain>
    </source>
</reference>
<evidence type="ECO:0000256" key="1">
    <source>
        <dbReference type="SAM" id="Phobius"/>
    </source>
</evidence>
<keyword evidence="1" id="KW-0812">Transmembrane</keyword>
<protein>
    <submittedName>
        <fullName evidence="3">Uncharacterized protein</fullName>
    </submittedName>
</protein>
<dbReference type="EMBL" id="JABCQN010000003">
    <property type="protein sequence ID" value="MBF0870959.1"/>
    <property type="molecule type" value="Genomic_DNA"/>
</dbReference>
<keyword evidence="1" id="KW-0472">Membrane</keyword>
<proteinExistence type="predicted"/>
<reference evidence="3" key="3">
    <citation type="submission" date="2020-04" db="EMBL/GenBank/DDBJ databases">
        <authorList>
            <person name="Sombolestani A."/>
        </authorList>
    </citation>
    <scope>NUCLEOTIDE SEQUENCE</scope>
    <source>
        <strain evidence="3">R71697</strain>
    </source>
</reference>
<evidence type="ECO:0000313" key="4">
    <source>
        <dbReference type="Proteomes" id="UP000661006"/>
    </source>
</evidence>
<accession>A0A149RZH9</accession>
<dbReference type="AlphaFoldDB" id="A0A149RZH9"/>
<reference evidence="5" key="2">
    <citation type="journal article" date="2019" name="Int. J. Syst. Evol. Microbiol.">
        <title>The Global Catalogue of Microorganisms (GCM) 10K type strain sequencing project: providing services to taxonomists for standard genome sequencing and annotation.</title>
        <authorList>
            <consortium name="The Broad Institute Genomics Platform"/>
            <consortium name="The Broad Institute Genome Sequencing Center for Infectious Disease"/>
            <person name="Wu L."/>
            <person name="Ma J."/>
        </authorList>
    </citation>
    <scope>NUCLEOTIDE SEQUENCE [LARGE SCALE GENOMIC DNA]</scope>
    <source>
        <strain evidence="5">NBRC 3271</strain>
    </source>
</reference>
<keyword evidence="1" id="KW-1133">Transmembrane helix</keyword>
<sequence>MEKRWVLLTIIIVLAALIMLLMWSKQTDPGTVGAGTHTEKTAPQALNTVPPYPLSHGVFQSICRAA</sequence>
<dbReference type="EMBL" id="BSNT01000072">
    <property type="protein sequence ID" value="GLQ60649.1"/>
    <property type="molecule type" value="Genomic_DNA"/>
</dbReference>
<organism evidence="3 4">
    <name type="scientific">Gluconobacter japonicus</name>
    <dbReference type="NCBI Taxonomy" id="376620"/>
    <lineage>
        <taxon>Bacteria</taxon>
        <taxon>Pseudomonadati</taxon>
        <taxon>Pseudomonadota</taxon>
        <taxon>Alphaproteobacteria</taxon>
        <taxon>Acetobacterales</taxon>
        <taxon>Acetobacteraceae</taxon>
        <taxon>Gluconobacter</taxon>
    </lineage>
</organism>
<keyword evidence="5" id="KW-1185">Reference proteome</keyword>
<name>A0A149RZH9_GLUJA</name>
<dbReference type="STRING" id="376620.A0J51_01193"/>
<evidence type="ECO:0000313" key="3">
    <source>
        <dbReference type="EMBL" id="MBF0870959.1"/>
    </source>
</evidence>
<gene>
    <name evidence="2" type="ORF">GCM10010937_24520</name>
    <name evidence="3" type="ORF">HKD32_08875</name>
</gene>
<comment type="caution">
    <text evidence="3">The sequence shown here is derived from an EMBL/GenBank/DDBJ whole genome shotgun (WGS) entry which is preliminary data.</text>
</comment>